<protein>
    <submittedName>
        <fullName evidence="2">Uncharacterized protein</fullName>
    </submittedName>
</protein>
<feature type="non-terminal residue" evidence="2">
    <location>
        <position position="65"/>
    </location>
</feature>
<proteinExistence type="predicted"/>
<evidence type="ECO:0000313" key="3">
    <source>
        <dbReference type="Proteomes" id="UP000297245"/>
    </source>
</evidence>
<evidence type="ECO:0000313" key="2">
    <source>
        <dbReference type="EMBL" id="THU86188.1"/>
    </source>
</evidence>
<sequence length="65" mass="7161">RLTSSHTGEYLANKVFECLETYGVSLKILGNTTDNASNNNTYVSTLETLLPDEALVGTHTHVRCF</sequence>
<name>A0A4S8LCW1_DENBC</name>
<feature type="non-terminal residue" evidence="2">
    <location>
        <position position="1"/>
    </location>
</feature>
<dbReference type="EMBL" id="ML179519">
    <property type="protein sequence ID" value="THU85996.1"/>
    <property type="molecule type" value="Genomic_DNA"/>
</dbReference>
<dbReference type="EMBL" id="ML179509">
    <property type="protein sequence ID" value="THU86188.1"/>
    <property type="molecule type" value="Genomic_DNA"/>
</dbReference>
<dbReference type="OrthoDB" id="3228311at2759"/>
<accession>A0A4S8LCW1</accession>
<reference evidence="2 3" key="1">
    <citation type="journal article" date="2019" name="Nat. Ecol. Evol.">
        <title>Megaphylogeny resolves global patterns of mushroom evolution.</title>
        <authorList>
            <person name="Varga T."/>
            <person name="Krizsan K."/>
            <person name="Foldi C."/>
            <person name="Dima B."/>
            <person name="Sanchez-Garcia M."/>
            <person name="Sanchez-Ramirez S."/>
            <person name="Szollosi G.J."/>
            <person name="Szarkandi J.G."/>
            <person name="Papp V."/>
            <person name="Albert L."/>
            <person name="Andreopoulos W."/>
            <person name="Angelini C."/>
            <person name="Antonin V."/>
            <person name="Barry K.W."/>
            <person name="Bougher N.L."/>
            <person name="Buchanan P."/>
            <person name="Buyck B."/>
            <person name="Bense V."/>
            <person name="Catcheside P."/>
            <person name="Chovatia M."/>
            <person name="Cooper J."/>
            <person name="Damon W."/>
            <person name="Desjardin D."/>
            <person name="Finy P."/>
            <person name="Geml J."/>
            <person name="Haridas S."/>
            <person name="Hughes K."/>
            <person name="Justo A."/>
            <person name="Karasinski D."/>
            <person name="Kautmanova I."/>
            <person name="Kiss B."/>
            <person name="Kocsube S."/>
            <person name="Kotiranta H."/>
            <person name="LaButti K.M."/>
            <person name="Lechner B.E."/>
            <person name="Liimatainen K."/>
            <person name="Lipzen A."/>
            <person name="Lukacs Z."/>
            <person name="Mihaltcheva S."/>
            <person name="Morgado L.N."/>
            <person name="Niskanen T."/>
            <person name="Noordeloos M.E."/>
            <person name="Ohm R.A."/>
            <person name="Ortiz-Santana B."/>
            <person name="Ovrebo C."/>
            <person name="Racz N."/>
            <person name="Riley R."/>
            <person name="Savchenko A."/>
            <person name="Shiryaev A."/>
            <person name="Soop K."/>
            <person name="Spirin V."/>
            <person name="Szebenyi C."/>
            <person name="Tomsovsky M."/>
            <person name="Tulloss R.E."/>
            <person name="Uehling J."/>
            <person name="Grigoriev I.V."/>
            <person name="Vagvolgyi C."/>
            <person name="Papp T."/>
            <person name="Martin F.M."/>
            <person name="Miettinen O."/>
            <person name="Hibbett D.S."/>
            <person name="Nagy L.G."/>
        </authorList>
    </citation>
    <scope>NUCLEOTIDE SEQUENCE [LARGE SCALE GENOMIC DNA]</scope>
    <source>
        <strain evidence="2 3">CBS 962.96</strain>
    </source>
</reference>
<dbReference type="AlphaFoldDB" id="A0A4S8LCW1"/>
<keyword evidence="3" id="KW-1185">Reference proteome</keyword>
<evidence type="ECO:0000313" key="1">
    <source>
        <dbReference type="EMBL" id="THU85996.1"/>
    </source>
</evidence>
<gene>
    <name evidence="2" type="ORF">K435DRAFT_560036</name>
    <name evidence="1" type="ORF">K435DRAFT_583047</name>
</gene>
<dbReference type="Proteomes" id="UP000297245">
    <property type="component" value="Unassembled WGS sequence"/>
</dbReference>
<organism evidence="2 3">
    <name type="scientific">Dendrothele bispora (strain CBS 962.96)</name>
    <dbReference type="NCBI Taxonomy" id="1314807"/>
    <lineage>
        <taxon>Eukaryota</taxon>
        <taxon>Fungi</taxon>
        <taxon>Dikarya</taxon>
        <taxon>Basidiomycota</taxon>
        <taxon>Agaricomycotina</taxon>
        <taxon>Agaricomycetes</taxon>
        <taxon>Agaricomycetidae</taxon>
        <taxon>Agaricales</taxon>
        <taxon>Agaricales incertae sedis</taxon>
        <taxon>Dendrothele</taxon>
    </lineage>
</organism>